<dbReference type="PROSITE" id="PS50127">
    <property type="entry name" value="UBC_2"/>
    <property type="match status" value="1"/>
</dbReference>
<reference evidence="2" key="1">
    <citation type="journal article" date="2017" name="Mycologia">
        <title>Fusarium algeriense, sp. nov., a novel toxigenic crown rot pathogen of durum wheat from Algeria is nested in the Fusarium burgessii species complex.</title>
        <authorList>
            <person name="Laraba I."/>
            <person name="Keddad A."/>
            <person name="Boureghda H."/>
            <person name="Abdallah N."/>
            <person name="Vaughan M.M."/>
            <person name="Proctor R.H."/>
            <person name="Busman M."/>
            <person name="O'Donnell K."/>
        </authorList>
    </citation>
    <scope>NUCLEOTIDE SEQUENCE</scope>
    <source>
        <strain evidence="2">NRRL 25174</strain>
    </source>
</reference>
<dbReference type="Proteomes" id="UP000730481">
    <property type="component" value="Unassembled WGS sequence"/>
</dbReference>
<protein>
    <submittedName>
        <fullName evidence="2">Ubiquitin carrier</fullName>
    </submittedName>
</protein>
<evidence type="ECO:0000313" key="2">
    <source>
        <dbReference type="EMBL" id="KAF4332165.1"/>
    </source>
</evidence>
<dbReference type="EMBL" id="PVQB02001150">
    <property type="protein sequence ID" value="KAF4332165.1"/>
    <property type="molecule type" value="Genomic_DNA"/>
</dbReference>
<dbReference type="InterPro" id="IPR000608">
    <property type="entry name" value="UBC"/>
</dbReference>
<dbReference type="OrthoDB" id="10069349at2759"/>
<proteinExistence type="predicted"/>
<dbReference type="InterPro" id="IPR016135">
    <property type="entry name" value="UBQ-conjugating_enzyme/RWD"/>
</dbReference>
<comment type="caution">
    <text evidence="2">The sequence shown here is derived from an EMBL/GenBank/DDBJ whole genome shotgun (WGS) entry which is preliminary data.</text>
</comment>
<dbReference type="InterPro" id="IPR009060">
    <property type="entry name" value="UBA-like_sf"/>
</dbReference>
<reference evidence="2" key="2">
    <citation type="submission" date="2020-02" db="EMBL/GenBank/DDBJ databases">
        <title>Identification and distribution of gene clusters putatively required for synthesis of sphingolipid metabolism inhibitors in phylogenetically diverse species of the filamentous fungus Fusarium.</title>
        <authorList>
            <person name="Kim H.-S."/>
            <person name="Busman M."/>
            <person name="Brown D.W."/>
            <person name="Divon H."/>
            <person name="Uhlig S."/>
            <person name="Proctor R.H."/>
        </authorList>
    </citation>
    <scope>NUCLEOTIDE SEQUENCE</scope>
    <source>
        <strain evidence="2">NRRL 25174</strain>
    </source>
</reference>
<dbReference type="SUPFAM" id="SSF54495">
    <property type="entry name" value="UBC-like"/>
    <property type="match status" value="1"/>
</dbReference>
<dbReference type="Pfam" id="PF00179">
    <property type="entry name" value="UQ_con"/>
    <property type="match status" value="1"/>
</dbReference>
<accession>A0A9P5A4J8</accession>
<dbReference type="SUPFAM" id="SSF46934">
    <property type="entry name" value="UBA-like"/>
    <property type="match status" value="1"/>
</dbReference>
<dbReference type="AlphaFoldDB" id="A0A9P5A4J8"/>
<sequence>MKFITKIWHPNVDPETGEIGSGVFGSWDPTDTIRITLESIAKLLEQPNLQWPKNAEAAKIFKEDQAGFAKKAQQWAVQFAGAPSIENDQARYGGYNPNLVQQFVDMGFGVEAVVKAFEFVGVDRNNGQDYTLEEAYQGDVLARLSEDW</sequence>
<dbReference type="Gene3D" id="3.10.110.10">
    <property type="entry name" value="Ubiquitin Conjugating Enzyme"/>
    <property type="match status" value="1"/>
</dbReference>
<organism evidence="2 3">
    <name type="scientific">Fusarium beomiforme</name>
    <dbReference type="NCBI Taxonomy" id="44412"/>
    <lineage>
        <taxon>Eukaryota</taxon>
        <taxon>Fungi</taxon>
        <taxon>Dikarya</taxon>
        <taxon>Ascomycota</taxon>
        <taxon>Pezizomycotina</taxon>
        <taxon>Sordariomycetes</taxon>
        <taxon>Hypocreomycetidae</taxon>
        <taxon>Hypocreales</taxon>
        <taxon>Nectriaceae</taxon>
        <taxon>Fusarium</taxon>
        <taxon>Fusarium burgessii species complex</taxon>
    </lineage>
</organism>
<keyword evidence="3" id="KW-1185">Reference proteome</keyword>
<evidence type="ECO:0000313" key="3">
    <source>
        <dbReference type="Proteomes" id="UP000730481"/>
    </source>
</evidence>
<evidence type="ECO:0000259" key="1">
    <source>
        <dbReference type="PROSITE" id="PS50127"/>
    </source>
</evidence>
<feature type="domain" description="UBC core" evidence="1">
    <location>
        <begin position="1"/>
        <end position="81"/>
    </location>
</feature>
<name>A0A9P5A4J8_9HYPO</name>
<gene>
    <name evidence="2" type="ORF">FBEOM_14042</name>
</gene>